<sequence length="143" mass="16315">MQRYSAELEHEVIINGETFILKSFPLFKRRNLLGELSQIQRDCKRFNTTAEDFNKLCNKTAEFIIKIKGYKGTPLQFLKEEIVYNNDLVQIINCVSLHGILTEEQLKNLHSLSVSATEEPVGSVTKDAPSEQELVSEETPVEN</sequence>
<dbReference type="AlphaFoldDB" id="A0A0F9GCY1"/>
<gene>
    <name evidence="2" type="ORF">LCGC14_1925620</name>
</gene>
<organism evidence="2">
    <name type="scientific">marine sediment metagenome</name>
    <dbReference type="NCBI Taxonomy" id="412755"/>
    <lineage>
        <taxon>unclassified sequences</taxon>
        <taxon>metagenomes</taxon>
        <taxon>ecological metagenomes</taxon>
    </lineage>
</organism>
<accession>A0A0F9GCY1</accession>
<proteinExistence type="predicted"/>
<evidence type="ECO:0000256" key="1">
    <source>
        <dbReference type="SAM" id="MobiDB-lite"/>
    </source>
</evidence>
<dbReference type="EMBL" id="LAZR01020590">
    <property type="protein sequence ID" value="KKL88346.1"/>
    <property type="molecule type" value="Genomic_DNA"/>
</dbReference>
<name>A0A0F9GCY1_9ZZZZ</name>
<feature type="region of interest" description="Disordered" evidence="1">
    <location>
        <begin position="117"/>
        <end position="143"/>
    </location>
</feature>
<comment type="caution">
    <text evidence="2">The sequence shown here is derived from an EMBL/GenBank/DDBJ whole genome shotgun (WGS) entry which is preliminary data.</text>
</comment>
<feature type="compositionally biased region" description="Acidic residues" evidence="1">
    <location>
        <begin position="134"/>
        <end position="143"/>
    </location>
</feature>
<reference evidence="2" key="1">
    <citation type="journal article" date="2015" name="Nature">
        <title>Complex archaea that bridge the gap between prokaryotes and eukaryotes.</title>
        <authorList>
            <person name="Spang A."/>
            <person name="Saw J.H."/>
            <person name="Jorgensen S.L."/>
            <person name="Zaremba-Niedzwiedzka K."/>
            <person name="Martijn J."/>
            <person name="Lind A.E."/>
            <person name="van Eijk R."/>
            <person name="Schleper C."/>
            <person name="Guy L."/>
            <person name="Ettema T.J."/>
        </authorList>
    </citation>
    <scope>NUCLEOTIDE SEQUENCE</scope>
</reference>
<evidence type="ECO:0000313" key="2">
    <source>
        <dbReference type="EMBL" id="KKL88346.1"/>
    </source>
</evidence>
<protein>
    <submittedName>
        <fullName evidence="2">Uncharacterized protein</fullName>
    </submittedName>
</protein>